<accession>A0A094QBQ5</accession>
<protein>
    <recommendedName>
        <fullName evidence="1">Beta-lactamase-related domain-containing protein</fullName>
    </recommendedName>
</protein>
<dbReference type="EMBL" id="JNSL01000029">
    <property type="protein sequence ID" value="KGA19574.1"/>
    <property type="molecule type" value="Genomic_DNA"/>
</dbReference>
<comment type="caution">
    <text evidence="2">The sequence shown here is derived from an EMBL/GenBank/DDBJ whole genome shotgun (WGS) entry which is preliminary data.</text>
</comment>
<sequence length="411" mass="44956">MSNLEVTVDPSEVGLDPTRLARIRTHFGKYVDSGKLPGYHITVSRGGKLAYSDLYGHADVENKKPIENDTIYRAYSMTKPICAVAALILWEEGLFEMHDQVKWFIPSFANQKVFRSGTLTAPRYDPVTEPMEMWHLFSHTAGMTYGFVYSNPVDQMYRNAGFEWGTPPGASLADICDILAGLPLMFQPGTEWAYSMSIDVLGRVVEILSGMTLGEFMKKRIFDPLGMTDTAFHCSADKADRLAALYVPNPADKKILRNDAGAAGALNEPKAHMGGGGLVSTTSDYLKFAEMLRGGGEYNGTRILSNRTVAFMASNHLPNNADLTECGRPLFAETAFDGVGFGLSVSVTLDPVKAKVPGSAGDYGWGGAASTNFTVDPKEELVYMIMTQLLPSSTWPLRPQLKQLVHQALVD</sequence>
<evidence type="ECO:0000259" key="1">
    <source>
        <dbReference type="Pfam" id="PF00144"/>
    </source>
</evidence>
<dbReference type="PANTHER" id="PTHR43283:SF3">
    <property type="entry name" value="BETA-LACTAMASE FAMILY PROTEIN (AFU_ORTHOLOGUE AFUA_5G07500)"/>
    <property type="match status" value="1"/>
</dbReference>
<dbReference type="SUPFAM" id="SSF56601">
    <property type="entry name" value="beta-lactamase/transpeptidase-like"/>
    <property type="match status" value="1"/>
</dbReference>
<proteinExistence type="predicted"/>
<evidence type="ECO:0000313" key="2">
    <source>
        <dbReference type="EMBL" id="KGA19574.1"/>
    </source>
</evidence>
<dbReference type="InterPro" id="IPR050789">
    <property type="entry name" value="Diverse_Enzym_Activities"/>
</dbReference>
<dbReference type="InterPro" id="IPR012338">
    <property type="entry name" value="Beta-lactam/transpept-like"/>
</dbReference>
<gene>
    <name evidence="2" type="ORF">GM51_6385</name>
</gene>
<dbReference type="Gene3D" id="3.40.710.10">
    <property type="entry name" value="DD-peptidase/beta-lactamase superfamily"/>
    <property type="match status" value="1"/>
</dbReference>
<dbReference type="Pfam" id="PF00144">
    <property type="entry name" value="Beta-lactamase"/>
    <property type="match status" value="1"/>
</dbReference>
<dbReference type="PANTHER" id="PTHR43283">
    <property type="entry name" value="BETA-LACTAMASE-RELATED"/>
    <property type="match status" value="1"/>
</dbReference>
<organism evidence="2">
    <name type="scientific">freshwater metagenome</name>
    <dbReference type="NCBI Taxonomy" id="449393"/>
    <lineage>
        <taxon>unclassified sequences</taxon>
        <taxon>metagenomes</taxon>
        <taxon>ecological metagenomes</taxon>
    </lineage>
</organism>
<feature type="domain" description="Beta-lactamase-related" evidence="1">
    <location>
        <begin position="24"/>
        <end position="401"/>
    </location>
</feature>
<name>A0A094QBQ5_9ZZZZ</name>
<dbReference type="InterPro" id="IPR001466">
    <property type="entry name" value="Beta-lactam-related"/>
</dbReference>
<dbReference type="AlphaFoldDB" id="A0A094QBQ5"/>
<reference evidence="2" key="1">
    <citation type="submission" date="2014-06" db="EMBL/GenBank/DDBJ databases">
        <title>Key roles for freshwater Actinobacteria revealed by deep metagenomic sequencing.</title>
        <authorList>
            <person name="Ghai R."/>
            <person name="Mizuno C.M."/>
            <person name="Picazo A."/>
            <person name="Camacho A."/>
            <person name="Rodriguez-Valera F."/>
        </authorList>
    </citation>
    <scope>NUCLEOTIDE SEQUENCE</scope>
</reference>